<dbReference type="FunFam" id="1.10.3730.20:FF:000001">
    <property type="entry name" value="Quaternary ammonium compound resistance transporter SugE"/>
    <property type="match status" value="1"/>
</dbReference>
<evidence type="ECO:0000256" key="4">
    <source>
        <dbReference type="ARBA" id="ARBA00022692"/>
    </source>
</evidence>
<dbReference type="GeneID" id="97553478"/>
<evidence type="ECO:0000256" key="5">
    <source>
        <dbReference type="ARBA" id="ARBA00022989"/>
    </source>
</evidence>
<feature type="transmembrane region" description="Helical" evidence="8">
    <location>
        <begin position="57"/>
        <end position="78"/>
    </location>
</feature>
<dbReference type="STRING" id="59843.A3958_04690"/>
<dbReference type="PANTHER" id="PTHR30561:SF1">
    <property type="entry name" value="MULTIDRUG TRANSPORTER EMRE"/>
    <property type="match status" value="1"/>
</dbReference>
<keyword evidence="2" id="KW-0813">Transport</keyword>
<dbReference type="Proteomes" id="UP000076796">
    <property type="component" value="Unassembled WGS sequence"/>
</dbReference>
<sequence length="119" mass="13025">MHWLYLGLAIVFEVAGTLNMKLSEGFSKPLPSVLLVVFYICSLSFLTLSLKQIEISVAYAIWSGLGILIITLIGYMFFAEQINGLKVFSILLIIAGVVLLNLSGSAHAQEQPRIHQSGN</sequence>
<dbReference type="InterPro" id="IPR000390">
    <property type="entry name" value="Small_drug/metabolite_transptr"/>
</dbReference>
<dbReference type="EMBL" id="LWMH01000001">
    <property type="protein sequence ID" value="KZS45278.1"/>
    <property type="molecule type" value="Genomic_DNA"/>
</dbReference>
<comment type="similarity">
    <text evidence="7">Belongs to the drug/metabolite transporter (DMT) superfamily. Small multidrug resistance (SMR) (TC 2.A.7.1) family.</text>
</comment>
<evidence type="ECO:0000313" key="10">
    <source>
        <dbReference type="Proteomes" id="UP000076796"/>
    </source>
</evidence>
<dbReference type="GO" id="GO:0005886">
    <property type="term" value="C:plasma membrane"/>
    <property type="evidence" value="ECO:0007669"/>
    <property type="project" value="UniProtKB-SubCell"/>
</dbReference>
<feature type="transmembrane region" description="Helical" evidence="8">
    <location>
        <begin position="84"/>
        <end position="103"/>
    </location>
</feature>
<accession>A0A163H255</accession>
<dbReference type="Gene3D" id="1.10.3730.20">
    <property type="match status" value="1"/>
</dbReference>
<reference evidence="9" key="1">
    <citation type="journal article" date="2016" name="Genome Announc.">
        <title>Draft genomes of two strains of Paenibacillus glucanolyticus with capability to degrade lignocellulose.</title>
        <authorList>
            <person name="Mathews S.L."/>
            <person name="Pawlak J."/>
            <person name="Grunden A.M."/>
        </authorList>
    </citation>
    <scope>NUCLEOTIDE SEQUENCE [LARGE SCALE GENOMIC DNA]</scope>
    <source>
        <strain evidence="9">SLM1</strain>
    </source>
</reference>
<evidence type="ECO:0000313" key="9">
    <source>
        <dbReference type="EMBL" id="KZS45278.1"/>
    </source>
</evidence>
<keyword evidence="3" id="KW-1003">Cell membrane</keyword>
<evidence type="ECO:0000256" key="1">
    <source>
        <dbReference type="ARBA" id="ARBA00004651"/>
    </source>
</evidence>
<dbReference type="SUPFAM" id="SSF103481">
    <property type="entry name" value="Multidrug resistance efflux transporter EmrE"/>
    <property type="match status" value="1"/>
</dbReference>
<dbReference type="RefSeq" id="WP_006212555.1">
    <property type="nucleotide sequence ID" value="NZ_CBCSBX010000002.1"/>
</dbReference>
<proteinExistence type="inferred from homology"/>
<comment type="caution">
    <text evidence="9">The sequence shown here is derived from an EMBL/GenBank/DDBJ whole genome shotgun (WGS) entry which is preliminary data.</text>
</comment>
<evidence type="ECO:0000256" key="7">
    <source>
        <dbReference type="RuleBase" id="RU003942"/>
    </source>
</evidence>
<keyword evidence="10" id="KW-1185">Reference proteome</keyword>
<name>A0A163H255_9BACL</name>
<dbReference type="OrthoDB" id="21828at2"/>
<organism evidence="9 10">
    <name type="scientific">Paenibacillus glucanolyticus</name>
    <dbReference type="NCBI Taxonomy" id="59843"/>
    <lineage>
        <taxon>Bacteria</taxon>
        <taxon>Bacillati</taxon>
        <taxon>Bacillota</taxon>
        <taxon>Bacilli</taxon>
        <taxon>Bacillales</taxon>
        <taxon>Paenibacillaceae</taxon>
        <taxon>Paenibacillus</taxon>
    </lineage>
</organism>
<evidence type="ECO:0000256" key="3">
    <source>
        <dbReference type="ARBA" id="ARBA00022475"/>
    </source>
</evidence>
<dbReference type="InterPro" id="IPR045324">
    <property type="entry name" value="Small_multidrug_res"/>
</dbReference>
<evidence type="ECO:0000256" key="6">
    <source>
        <dbReference type="ARBA" id="ARBA00023136"/>
    </source>
</evidence>
<protein>
    <submittedName>
        <fullName evidence="9">Uncharacterized protein</fullName>
    </submittedName>
</protein>
<evidence type="ECO:0000256" key="8">
    <source>
        <dbReference type="SAM" id="Phobius"/>
    </source>
</evidence>
<comment type="subcellular location">
    <subcellularLocation>
        <location evidence="1 7">Cell membrane</location>
        <topology evidence="1 7">Multi-pass membrane protein</topology>
    </subcellularLocation>
</comment>
<keyword evidence="4 7" id="KW-0812">Transmembrane</keyword>
<gene>
    <name evidence="9" type="ORF">AWU65_04690</name>
</gene>
<dbReference type="PANTHER" id="PTHR30561">
    <property type="entry name" value="SMR FAMILY PROTON-DEPENDENT DRUG EFFLUX TRANSPORTER SUGE"/>
    <property type="match status" value="1"/>
</dbReference>
<dbReference type="Pfam" id="PF00893">
    <property type="entry name" value="Multi_Drug_Res"/>
    <property type="match status" value="1"/>
</dbReference>
<dbReference type="GO" id="GO:0022857">
    <property type="term" value="F:transmembrane transporter activity"/>
    <property type="evidence" value="ECO:0007669"/>
    <property type="project" value="InterPro"/>
</dbReference>
<keyword evidence="6 8" id="KW-0472">Membrane</keyword>
<keyword evidence="5 8" id="KW-1133">Transmembrane helix</keyword>
<feature type="transmembrane region" description="Helical" evidence="8">
    <location>
        <begin position="32"/>
        <end position="50"/>
    </location>
</feature>
<dbReference type="InterPro" id="IPR037185">
    <property type="entry name" value="EmrE-like"/>
</dbReference>
<dbReference type="AlphaFoldDB" id="A0A163H255"/>
<dbReference type="KEGG" id="pglu:A3958_04690"/>
<evidence type="ECO:0000256" key="2">
    <source>
        <dbReference type="ARBA" id="ARBA00022448"/>
    </source>
</evidence>